<dbReference type="InterPro" id="IPR036259">
    <property type="entry name" value="MFS_trans_sf"/>
</dbReference>
<dbReference type="Pfam" id="PF07690">
    <property type="entry name" value="MFS_1"/>
    <property type="match status" value="1"/>
</dbReference>
<evidence type="ECO:0000256" key="1">
    <source>
        <dbReference type="ARBA" id="ARBA00004651"/>
    </source>
</evidence>
<dbReference type="GO" id="GO:0005886">
    <property type="term" value="C:plasma membrane"/>
    <property type="evidence" value="ECO:0007669"/>
    <property type="project" value="UniProtKB-SubCell"/>
</dbReference>
<dbReference type="InterPro" id="IPR011701">
    <property type="entry name" value="MFS"/>
</dbReference>
<feature type="transmembrane region" description="Helical" evidence="7">
    <location>
        <begin position="360"/>
        <end position="386"/>
    </location>
</feature>
<proteinExistence type="predicted"/>
<evidence type="ECO:0000256" key="2">
    <source>
        <dbReference type="ARBA" id="ARBA00022448"/>
    </source>
</evidence>
<feature type="transmembrane region" description="Helical" evidence="7">
    <location>
        <begin position="270"/>
        <end position="291"/>
    </location>
</feature>
<evidence type="ECO:0000259" key="8">
    <source>
        <dbReference type="PROSITE" id="PS50850"/>
    </source>
</evidence>
<feature type="transmembrane region" description="Helical" evidence="7">
    <location>
        <begin position="331"/>
        <end position="348"/>
    </location>
</feature>
<keyword evidence="3" id="KW-1003">Cell membrane</keyword>
<keyword evidence="4 7" id="KW-0812">Transmembrane</keyword>
<feature type="transmembrane region" description="Helical" evidence="7">
    <location>
        <begin position="407"/>
        <end position="427"/>
    </location>
</feature>
<evidence type="ECO:0000256" key="5">
    <source>
        <dbReference type="ARBA" id="ARBA00022989"/>
    </source>
</evidence>
<dbReference type="PROSITE" id="PS50850">
    <property type="entry name" value="MFS"/>
    <property type="match status" value="1"/>
</dbReference>
<accession>A0A1I5JQW0</accession>
<dbReference type="PANTHER" id="PTHR42718">
    <property type="entry name" value="MAJOR FACILITATOR SUPERFAMILY MULTIDRUG TRANSPORTER MFSC"/>
    <property type="match status" value="1"/>
</dbReference>
<evidence type="ECO:0000256" key="3">
    <source>
        <dbReference type="ARBA" id="ARBA00022475"/>
    </source>
</evidence>
<feature type="transmembrane region" description="Helical" evidence="7">
    <location>
        <begin position="47"/>
        <end position="67"/>
    </location>
</feature>
<dbReference type="OrthoDB" id="4668943at2"/>
<evidence type="ECO:0000256" key="4">
    <source>
        <dbReference type="ARBA" id="ARBA00022692"/>
    </source>
</evidence>
<feature type="transmembrane region" description="Helical" evidence="7">
    <location>
        <begin position="79"/>
        <end position="97"/>
    </location>
</feature>
<reference evidence="10" key="1">
    <citation type="submission" date="2016-10" db="EMBL/GenBank/DDBJ databases">
        <authorList>
            <person name="Varghese N."/>
            <person name="Submissions S."/>
        </authorList>
    </citation>
    <scope>NUCLEOTIDE SEQUENCE [LARGE SCALE GENOMIC DNA]</scope>
    <source>
        <strain evidence="10">DSM 44208</strain>
    </source>
</reference>
<dbReference type="EMBL" id="FOWQ01000001">
    <property type="protein sequence ID" value="SFO75168.1"/>
    <property type="molecule type" value="Genomic_DNA"/>
</dbReference>
<dbReference type="PANTHER" id="PTHR42718:SF46">
    <property type="entry name" value="BLR6921 PROTEIN"/>
    <property type="match status" value="1"/>
</dbReference>
<dbReference type="Proteomes" id="UP000198857">
    <property type="component" value="Unassembled WGS sequence"/>
</dbReference>
<organism evidence="9 10">
    <name type="scientific">Geodermatophilus dictyosporus</name>
    <dbReference type="NCBI Taxonomy" id="1523247"/>
    <lineage>
        <taxon>Bacteria</taxon>
        <taxon>Bacillati</taxon>
        <taxon>Actinomycetota</taxon>
        <taxon>Actinomycetes</taxon>
        <taxon>Geodermatophilales</taxon>
        <taxon>Geodermatophilaceae</taxon>
        <taxon>Geodermatophilus</taxon>
    </lineage>
</organism>
<protein>
    <submittedName>
        <fullName evidence="9">Drug resistance transporter, EmrB/QacA subfamily</fullName>
    </submittedName>
</protein>
<dbReference type="GO" id="GO:0022857">
    <property type="term" value="F:transmembrane transporter activity"/>
    <property type="evidence" value="ECO:0007669"/>
    <property type="project" value="InterPro"/>
</dbReference>
<comment type="subcellular location">
    <subcellularLocation>
        <location evidence="1">Cell membrane</location>
        <topology evidence="1">Multi-pass membrane protein</topology>
    </subcellularLocation>
</comment>
<feature type="domain" description="Major facilitator superfamily (MFS) profile" evidence="8">
    <location>
        <begin position="13"/>
        <end position="458"/>
    </location>
</feature>
<dbReference type="SUPFAM" id="SSF103473">
    <property type="entry name" value="MFS general substrate transporter"/>
    <property type="match status" value="1"/>
</dbReference>
<evidence type="ECO:0000313" key="9">
    <source>
        <dbReference type="EMBL" id="SFO75168.1"/>
    </source>
</evidence>
<gene>
    <name evidence="9" type="ORF">SAMN05660464_0961</name>
</gene>
<sequence length="476" mass="48146">MTTPRTRRGDVLALALLCTAQFMLILDVVVVNVAVPSIRTDLEVPDGALQFVAVAYTVAFGSLLVAFGRAGDVHGRRRIFLAGLTVFTLASLAAGLAQTGWQLIASRAVQGIGAAMISPTALALLTIRFEEGPARNRALSVWGAVGAGGAIAGQLIGGVLTEVAGWRSVFLINVPVGVLAIVAATALLSEYRERAGTRLDGVAAVLLSGGLVPAVLAVTWLPQHGLTSAVVVALSAAAVLLAGFTVRQRRSSAPLVDLGLLRRAGVRSGFAALALSSAALTTSLFFTSLYLQVVVGHGALAVGLAFAPLTVLILLITPFSGNVVTRVGARPPLVVGMALMAVGMLWLSRVPDDGGYWTDVLPGLLAMAVGSGISYAPMFIAATTGVPPEEQGLTSGLLNTSQELGPAIGLAALAGVAAAVTTAPTAASLASGYRAGFLGAALLVLTATVAAARMPRDIGRATPSEEAATTPVAGVA</sequence>
<feature type="transmembrane region" description="Helical" evidence="7">
    <location>
        <begin position="12"/>
        <end position="35"/>
    </location>
</feature>
<evidence type="ECO:0000256" key="7">
    <source>
        <dbReference type="SAM" id="Phobius"/>
    </source>
</evidence>
<dbReference type="InterPro" id="IPR020846">
    <property type="entry name" value="MFS_dom"/>
</dbReference>
<dbReference type="CDD" id="cd17321">
    <property type="entry name" value="MFS_MMR_MDR_like"/>
    <property type="match status" value="1"/>
</dbReference>
<dbReference type="PRINTS" id="PR01036">
    <property type="entry name" value="TCRTETB"/>
</dbReference>
<feature type="transmembrane region" description="Helical" evidence="7">
    <location>
        <begin position="297"/>
        <end position="319"/>
    </location>
</feature>
<evidence type="ECO:0000313" key="10">
    <source>
        <dbReference type="Proteomes" id="UP000198857"/>
    </source>
</evidence>
<dbReference type="AlphaFoldDB" id="A0A1I5JQW0"/>
<evidence type="ECO:0000256" key="6">
    <source>
        <dbReference type="ARBA" id="ARBA00023136"/>
    </source>
</evidence>
<feature type="transmembrane region" description="Helical" evidence="7">
    <location>
        <begin position="226"/>
        <end position="246"/>
    </location>
</feature>
<feature type="transmembrane region" description="Helical" evidence="7">
    <location>
        <begin position="433"/>
        <end position="452"/>
    </location>
</feature>
<keyword evidence="10" id="KW-1185">Reference proteome</keyword>
<dbReference type="Gene3D" id="1.20.1720.10">
    <property type="entry name" value="Multidrug resistance protein D"/>
    <property type="match status" value="1"/>
</dbReference>
<keyword evidence="2" id="KW-0813">Transport</keyword>
<dbReference type="STRING" id="1523247.SAMN05660464_0961"/>
<dbReference type="RefSeq" id="WP_091107252.1">
    <property type="nucleotide sequence ID" value="NZ_FOWQ01000001.1"/>
</dbReference>
<feature type="transmembrane region" description="Helical" evidence="7">
    <location>
        <begin position="166"/>
        <end position="189"/>
    </location>
</feature>
<keyword evidence="5 7" id="KW-1133">Transmembrane helix</keyword>
<feature type="transmembrane region" description="Helical" evidence="7">
    <location>
        <begin position="109"/>
        <end position="127"/>
    </location>
</feature>
<feature type="transmembrane region" description="Helical" evidence="7">
    <location>
        <begin position="201"/>
        <end position="220"/>
    </location>
</feature>
<keyword evidence="6 7" id="KW-0472">Membrane</keyword>
<name>A0A1I5JQW0_9ACTN</name>
<feature type="transmembrane region" description="Helical" evidence="7">
    <location>
        <begin position="139"/>
        <end position="160"/>
    </location>
</feature>
<dbReference type="Gene3D" id="1.20.1250.20">
    <property type="entry name" value="MFS general substrate transporter like domains"/>
    <property type="match status" value="1"/>
</dbReference>